<sequence length="46" mass="5710">MILYSFKLYFFYQIRKKAHNIFLHFYQVFISTSFQTKTIVQLQKKA</sequence>
<evidence type="ECO:0000313" key="2">
    <source>
        <dbReference type="Proteomes" id="UP001060919"/>
    </source>
</evidence>
<reference evidence="1" key="1">
    <citation type="submission" date="2022-09" db="EMBL/GenBank/DDBJ databases">
        <title>Aureispira anguillicida sp. nov., isolated from Leptocephalus of Japanese eel Anguilla japonica.</title>
        <authorList>
            <person name="Yuasa K."/>
            <person name="Mekata T."/>
            <person name="Ikunari K."/>
        </authorList>
    </citation>
    <scope>NUCLEOTIDE SEQUENCE</scope>
    <source>
        <strain evidence="1">EL160426</strain>
    </source>
</reference>
<gene>
    <name evidence="1" type="ORF">AsAng_0007750</name>
</gene>
<accession>A0A915YBL3</accession>
<proteinExistence type="predicted"/>
<name>A0A915YBL3_9BACT</name>
<dbReference type="KEGG" id="aup:AsAng_0007750"/>
<dbReference type="EMBL" id="AP026867">
    <property type="protein sequence ID" value="BDS10069.1"/>
    <property type="molecule type" value="Genomic_DNA"/>
</dbReference>
<evidence type="ECO:0000313" key="1">
    <source>
        <dbReference type="EMBL" id="BDS10069.1"/>
    </source>
</evidence>
<dbReference type="AlphaFoldDB" id="A0A915YBL3"/>
<organism evidence="1 2">
    <name type="scientific">Aureispira anguillae</name>
    <dbReference type="NCBI Taxonomy" id="2864201"/>
    <lineage>
        <taxon>Bacteria</taxon>
        <taxon>Pseudomonadati</taxon>
        <taxon>Bacteroidota</taxon>
        <taxon>Saprospiria</taxon>
        <taxon>Saprospirales</taxon>
        <taxon>Saprospiraceae</taxon>
        <taxon>Aureispira</taxon>
    </lineage>
</organism>
<dbReference type="Proteomes" id="UP001060919">
    <property type="component" value="Chromosome"/>
</dbReference>
<protein>
    <submittedName>
        <fullName evidence="1">Uncharacterized protein</fullName>
    </submittedName>
</protein>
<keyword evidence="2" id="KW-1185">Reference proteome</keyword>